<reference evidence="6 7" key="1">
    <citation type="submission" date="2021-03" db="EMBL/GenBank/DDBJ databases">
        <title>Complete genome of Polaribacter_sp.SM13.</title>
        <authorList>
            <person name="Jeong S.W."/>
            <person name="Bae J.W."/>
        </authorList>
    </citation>
    <scope>NUCLEOTIDE SEQUENCE [LARGE SCALE GENOMIC DNA]</scope>
    <source>
        <strain evidence="6 7">SM13</strain>
    </source>
</reference>
<feature type="transmembrane region" description="Helical" evidence="5">
    <location>
        <begin position="72"/>
        <end position="91"/>
    </location>
</feature>
<dbReference type="RefSeq" id="WP_208078554.1">
    <property type="nucleotide sequence ID" value="NZ_CP071869.1"/>
</dbReference>
<evidence type="ECO:0000256" key="5">
    <source>
        <dbReference type="SAM" id="Phobius"/>
    </source>
</evidence>
<feature type="transmembrane region" description="Helical" evidence="5">
    <location>
        <begin position="46"/>
        <end position="65"/>
    </location>
</feature>
<dbReference type="KEGG" id="pcea:J3359_18015"/>
<feature type="transmembrane region" description="Helical" evidence="5">
    <location>
        <begin position="97"/>
        <end position="113"/>
    </location>
</feature>
<sequence>MKTSKLVFYISTGLLTLLMLFSVSMYLFNHIEIQTAFLTLGYPTYIIYPLAFVKILGLIAIWFIANKSLKEWAYAGFFFNFVLAFFAHYMISDGEHMGALAAIIVLVVSYIFNKKVNNGR</sequence>
<evidence type="ECO:0000256" key="1">
    <source>
        <dbReference type="ARBA" id="ARBA00004141"/>
    </source>
</evidence>
<organism evidence="6 7">
    <name type="scientific">Polaribacter cellanae</name>
    <dbReference type="NCBI Taxonomy" id="2818493"/>
    <lineage>
        <taxon>Bacteria</taxon>
        <taxon>Pseudomonadati</taxon>
        <taxon>Bacteroidota</taxon>
        <taxon>Flavobacteriia</taxon>
        <taxon>Flavobacteriales</taxon>
        <taxon>Flavobacteriaceae</taxon>
    </lineage>
</organism>
<name>A0A975CNV9_9FLAO</name>
<accession>A0A975CNV9</accession>
<dbReference type="InterPro" id="IPR032808">
    <property type="entry name" value="DoxX"/>
</dbReference>
<dbReference type="Proteomes" id="UP000663920">
    <property type="component" value="Chromosome"/>
</dbReference>
<feature type="transmembrane region" description="Helical" evidence="5">
    <location>
        <begin position="7"/>
        <end position="26"/>
    </location>
</feature>
<keyword evidence="7" id="KW-1185">Reference proteome</keyword>
<dbReference type="GO" id="GO:0016020">
    <property type="term" value="C:membrane"/>
    <property type="evidence" value="ECO:0007669"/>
    <property type="project" value="UniProtKB-SubCell"/>
</dbReference>
<evidence type="ECO:0000256" key="2">
    <source>
        <dbReference type="ARBA" id="ARBA00022692"/>
    </source>
</evidence>
<gene>
    <name evidence="6" type="ORF">J3359_18015</name>
</gene>
<protein>
    <submittedName>
        <fullName evidence="6">DoxX family protein</fullName>
    </submittedName>
</protein>
<dbReference type="Pfam" id="PF13564">
    <property type="entry name" value="DoxX_2"/>
    <property type="match status" value="1"/>
</dbReference>
<proteinExistence type="predicted"/>
<keyword evidence="3 5" id="KW-1133">Transmembrane helix</keyword>
<evidence type="ECO:0000313" key="7">
    <source>
        <dbReference type="Proteomes" id="UP000663920"/>
    </source>
</evidence>
<dbReference type="EMBL" id="CP071869">
    <property type="protein sequence ID" value="QTE22660.1"/>
    <property type="molecule type" value="Genomic_DNA"/>
</dbReference>
<evidence type="ECO:0000313" key="6">
    <source>
        <dbReference type="EMBL" id="QTE22660.1"/>
    </source>
</evidence>
<keyword evidence="2 5" id="KW-0812">Transmembrane</keyword>
<evidence type="ECO:0000256" key="4">
    <source>
        <dbReference type="ARBA" id="ARBA00023136"/>
    </source>
</evidence>
<comment type="subcellular location">
    <subcellularLocation>
        <location evidence="1">Membrane</location>
        <topology evidence="1">Multi-pass membrane protein</topology>
    </subcellularLocation>
</comment>
<dbReference type="AlphaFoldDB" id="A0A975CNV9"/>
<evidence type="ECO:0000256" key="3">
    <source>
        <dbReference type="ARBA" id="ARBA00022989"/>
    </source>
</evidence>
<keyword evidence="4 5" id="KW-0472">Membrane</keyword>